<dbReference type="KEGG" id="xpo:XPG1_2723"/>
<dbReference type="GO" id="GO:0016747">
    <property type="term" value="F:acyltransferase activity, transferring groups other than amino-acyl groups"/>
    <property type="evidence" value="ECO:0007669"/>
    <property type="project" value="InterPro"/>
</dbReference>
<feature type="transmembrane region" description="Helical" evidence="1">
    <location>
        <begin position="67"/>
        <end position="84"/>
    </location>
</feature>
<dbReference type="Pfam" id="PF01757">
    <property type="entry name" value="Acyl_transf_3"/>
    <property type="match status" value="1"/>
</dbReference>
<keyword evidence="3" id="KW-0808">Transferase</keyword>
<protein>
    <submittedName>
        <fullName evidence="3">Acyltransferase 3</fullName>
    </submittedName>
</protein>
<feature type="domain" description="Acyltransferase 3" evidence="2">
    <location>
        <begin position="21"/>
        <end position="247"/>
    </location>
</feature>
<evidence type="ECO:0000313" key="4">
    <source>
        <dbReference type="Proteomes" id="UP000032735"/>
    </source>
</evidence>
<feature type="transmembrane region" description="Helical" evidence="1">
    <location>
        <begin position="226"/>
        <end position="250"/>
    </location>
</feature>
<dbReference type="HOGENOM" id="CLU_005679_2_5_6"/>
<dbReference type="STRING" id="1354304.XPG1_2723"/>
<keyword evidence="1" id="KW-1133">Transmembrane helix</keyword>
<evidence type="ECO:0000313" key="3">
    <source>
        <dbReference type="EMBL" id="CDG22375.1"/>
    </source>
</evidence>
<keyword evidence="1" id="KW-0812">Transmembrane</keyword>
<dbReference type="InterPro" id="IPR050879">
    <property type="entry name" value="Acyltransferase_3"/>
</dbReference>
<dbReference type="Proteomes" id="UP000032735">
    <property type="component" value="Chromosome"/>
</dbReference>
<dbReference type="GO" id="GO:0016020">
    <property type="term" value="C:membrane"/>
    <property type="evidence" value="ECO:0007669"/>
    <property type="project" value="TreeGrafter"/>
</dbReference>
<feature type="transmembrane region" description="Helical" evidence="1">
    <location>
        <begin position="136"/>
        <end position="155"/>
    </location>
</feature>
<dbReference type="AlphaFoldDB" id="A0A068R8C2"/>
<evidence type="ECO:0000256" key="1">
    <source>
        <dbReference type="SAM" id="Phobius"/>
    </source>
</evidence>
<proteinExistence type="predicted"/>
<sequence>MILGFVNFSNLDIWLPNLFLVHSWFSQMSVFVSVNPPSWSLCSELLFYALFPLLLKPVLNIKTQHLWMSFFLSFIGLIAYQFFVDDFVPAIPKLELWPLSENQWWLSYNYPPGRLFEFIIGMILSRIAIEGLWKNASVKIAIIAAVIGYMLALYAPFQYGLNVTTIISIAVIILILTKMDLSGEKNFLSSNVMILLGEISFAFYMVHYLVLVFIKKHFIHSSLDFISSMVMLLISLMVSILLAWLIYVFVEKPVMKFAKQKITNNKPLLGDM</sequence>
<organism evidence="3 4">
    <name type="scientific">Xenorhabdus poinarii G6</name>
    <dbReference type="NCBI Taxonomy" id="1354304"/>
    <lineage>
        <taxon>Bacteria</taxon>
        <taxon>Pseudomonadati</taxon>
        <taxon>Pseudomonadota</taxon>
        <taxon>Gammaproteobacteria</taxon>
        <taxon>Enterobacterales</taxon>
        <taxon>Morganellaceae</taxon>
        <taxon>Xenorhabdus</taxon>
    </lineage>
</organism>
<accession>A0A068R8C2</accession>
<dbReference type="PANTHER" id="PTHR23028:SF53">
    <property type="entry name" value="ACYL_TRANSF_3 DOMAIN-CONTAINING PROTEIN"/>
    <property type="match status" value="1"/>
</dbReference>
<dbReference type="InterPro" id="IPR002656">
    <property type="entry name" value="Acyl_transf_3_dom"/>
</dbReference>
<name>A0A068R8C2_9GAMM</name>
<dbReference type="PANTHER" id="PTHR23028">
    <property type="entry name" value="ACETYLTRANSFERASE"/>
    <property type="match status" value="1"/>
</dbReference>
<feature type="transmembrane region" description="Helical" evidence="1">
    <location>
        <begin position="161"/>
        <end position="181"/>
    </location>
</feature>
<keyword evidence="3" id="KW-0012">Acyltransferase</keyword>
<dbReference type="EMBL" id="FO704551">
    <property type="protein sequence ID" value="CDG22375.1"/>
    <property type="molecule type" value="Genomic_DNA"/>
</dbReference>
<keyword evidence="4" id="KW-1185">Reference proteome</keyword>
<keyword evidence="1" id="KW-0472">Membrane</keyword>
<reference evidence="3 4" key="1">
    <citation type="submission" date="2013-07" db="EMBL/GenBank/DDBJ databases">
        <authorList>
            <person name="Genoscope - CEA"/>
        </authorList>
    </citation>
    <scope>NUCLEOTIDE SEQUENCE [LARGE SCALE GENOMIC DNA]</scope>
    <source>
        <strain evidence="3 4">G6</strain>
    </source>
</reference>
<gene>
    <name evidence="3" type="ORF">XPG1_2723</name>
</gene>
<evidence type="ECO:0000259" key="2">
    <source>
        <dbReference type="Pfam" id="PF01757"/>
    </source>
</evidence>
<dbReference type="GO" id="GO:0009103">
    <property type="term" value="P:lipopolysaccharide biosynthetic process"/>
    <property type="evidence" value="ECO:0007669"/>
    <property type="project" value="TreeGrafter"/>
</dbReference>
<feature type="transmembrane region" description="Helical" evidence="1">
    <location>
        <begin position="38"/>
        <end position="55"/>
    </location>
</feature>
<feature type="transmembrane region" description="Helical" evidence="1">
    <location>
        <begin position="193"/>
        <end position="214"/>
    </location>
</feature>